<dbReference type="Proteomes" id="UP001607303">
    <property type="component" value="Unassembled WGS sequence"/>
</dbReference>
<comment type="caution">
    <text evidence="1">The sequence shown here is derived from an EMBL/GenBank/DDBJ whole genome shotgun (WGS) entry which is preliminary data.</text>
</comment>
<evidence type="ECO:0000313" key="1">
    <source>
        <dbReference type="EMBL" id="KAL2739994.1"/>
    </source>
</evidence>
<gene>
    <name evidence="1" type="ORF">V1477_011383</name>
</gene>
<name>A0ABD2C5G1_VESMC</name>
<accession>A0ABD2C5G1</accession>
<evidence type="ECO:0000313" key="2">
    <source>
        <dbReference type="Proteomes" id="UP001607303"/>
    </source>
</evidence>
<dbReference type="EMBL" id="JAYRBN010000061">
    <property type="protein sequence ID" value="KAL2739994.1"/>
    <property type="molecule type" value="Genomic_DNA"/>
</dbReference>
<sequence length="74" mass="8461">MTSHTMRVLAYHVRGVQFVKIDDIDETSFIQATSQFYKKPIDEHTNVVVVAVLVIMYSSNSDSPCENYVCFVIE</sequence>
<keyword evidence="2" id="KW-1185">Reference proteome</keyword>
<proteinExistence type="predicted"/>
<dbReference type="AlphaFoldDB" id="A0ABD2C5G1"/>
<organism evidence="1 2">
    <name type="scientific">Vespula maculifrons</name>
    <name type="common">Eastern yellow jacket</name>
    <name type="synonym">Wasp</name>
    <dbReference type="NCBI Taxonomy" id="7453"/>
    <lineage>
        <taxon>Eukaryota</taxon>
        <taxon>Metazoa</taxon>
        <taxon>Ecdysozoa</taxon>
        <taxon>Arthropoda</taxon>
        <taxon>Hexapoda</taxon>
        <taxon>Insecta</taxon>
        <taxon>Pterygota</taxon>
        <taxon>Neoptera</taxon>
        <taxon>Endopterygota</taxon>
        <taxon>Hymenoptera</taxon>
        <taxon>Apocrita</taxon>
        <taxon>Aculeata</taxon>
        <taxon>Vespoidea</taxon>
        <taxon>Vespidae</taxon>
        <taxon>Vespinae</taxon>
        <taxon>Vespula</taxon>
    </lineage>
</organism>
<protein>
    <submittedName>
        <fullName evidence="1">Uncharacterized protein</fullName>
    </submittedName>
</protein>
<reference evidence="1 2" key="1">
    <citation type="journal article" date="2024" name="Ann. Entomol. Soc. Am.">
        <title>Genomic analyses of the southern and eastern yellowjacket wasps (Hymenoptera: Vespidae) reveal evolutionary signatures of social life.</title>
        <authorList>
            <person name="Catto M.A."/>
            <person name="Caine P.B."/>
            <person name="Orr S.E."/>
            <person name="Hunt B.G."/>
            <person name="Goodisman M.A.D."/>
        </authorList>
    </citation>
    <scope>NUCLEOTIDE SEQUENCE [LARGE SCALE GENOMIC DNA]</scope>
    <source>
        <strain evidence="1">232</strain>
        <tissue evidence="1">Head and thorax</tissue>
    </source>
</reference>